<evidence type="ECO:0000313" key="1">
    <source>
        <dbReference type="EMBL" id="QUX26407.1"/>
    </source>
</evidence>
<dbReference type="EMBL" id="CP074136">
    <property type="protein sequence ID" value="QUX26407.1"/>
    <property type="molecule type" value="Genomic_DNA"/>
</dbReference>
<dbReference type="RefSeq" id="WP_220565986.1">
    <property type="nucleotide sequence ID" value="NZ_CP074136.1"/>
</dbReference>
<reference evidence="2" key="1">
    <citation type="submission" date="2021-05" db="EMBL/GenBank/DDBJ databases">
        <title>Direct Submission.</title>
        <authorList>
            <person name="Li K."/>
            <person name="Gao J."/>
        </authorList>
    </citation>
    <scope>NUCLEOTIDE SEQUENCE [LARGE SCALE GENOMIC DNA]</scope>
    <source>
        <strain evidence="2">Mg02</strain>
        <plasmid evidence="2">unnamed4</plasmid>
    </source>
</reference>
<proteinExistence type="predicted"/>
<accession>A0A975KTT5</accession>
<name>A0A975KTT5_9ACTN</name>
<keyword evidence="1" id="KW-0614">Plasmid</keyword>
<gene>
    <name evidence="1" type="ORF">KGD84_32430</name>
</gene>
<sequence>MGGYDYAADTRPEHFVRVTWEDPYDTIHDAVKADSPEQALAAARANWPGADVILAGPQGER</sequence>
<evidence type="ECO:0000313" key="2">
    <source>
        <dbReference type="Proteomes" id="UP000676079"/>
    </source>
</evidence>
<organism evidence="1 2">
    <name type="scientific">Nocardiopsis changdeensis</name>
    <dbReference type="NCBI Taxonomy" id="2831969"/>
    <lineage>
        <taxon>Bacteria</taxon>
        <taxon>Bacillati</taxon>
        <taxon>Actinomycetota</taxon>
        <taxon>Actinomycetes</taxon>
        <taxon>Streptosporangiales</taxon>
        <taxon>Nocardiopsidaceae</taxon>
        <taxon>Nocardiopsis</taxon>
    </lineage>
</organism>
<geneLocation type="plasmid" evidence="1 2">
    <name>unnamed4</name>
</geneLocation>
<keyword evidence="2" id="KW-1185">Reference proteome</keyword>
<dbReference type="Proteomes" id="UP000676079">
    <property type="component" value="Plasmid unnamed4"/>
</dbReference>
<protein>
    <submittedName>
        <fullName evidence="1">Uncharacterized protein</fullName>
    </submittedName>
</protein>